<dbReference type="GeneID" id="27422230"/>
<protein>
    <submittedName>
        <fullName evidence="4">Uncharacterized protein</fullName>
    </submittedName>
</protein>
<organism evidence="4 5">
    <name type="scientific">Kalmanozyma brasiliensis (strain GHG001)</name>
    <name type="common">Yeast</name>
    <name type="synonym">Pseudozyma brasiliensis</name>
    <dbReference type="NCBI Taxonomy" id="1365824"/>
    <lineage>
        <taxon>Eukaryota</taxon>
        <taxon>Fungi</taxon>
        <taxon>Dikarya</taxon>
        <taxon>Basidiomycota</taxon>
        <taxon>Ustilaginomycotina</taxon>
        <taxon>Ustilaginomycetes</taxon>
        <taxon>Ustilaginales</taxon>
        <taxon>Ustilaginaceae</taxon>
        <taxon>Kalmanozyma</taxon>
    </lineage>
</organism>
<evidence type="ECO:0000256" key="3">
    <source>
        <dbReference type="SAM" id="SignalP"/>
    </source>
</evidence>
<keyword evidence="5" id="KW-1185">Reference proteome</keyword>
<keyword evidence="2" id="KW-0472">Membrane</keyword>
<reference evidence="5" key="1">
    <citation type="journal article" date="2013" name="Genome Announc.">
        <title>Draft genome sequence of Pseudozyma brasiliensis sp. nov. strain GHG001, a high producer of endo-1,4-xylanase isolated from an insect pest of sugarcane.</title>
        <authorList>
            <person name="Oliveira J.V.D.C."/>
            <person name="dos Santos R.A.C."/>
            <person name="Borges T.A."/>
            <person name="Riano-Pachon D.M."/>
            <person name="Goldman G.H."/>
        </authorList>
    </citation>
    <scope>NUCLEOTIDE SEQUENCE [LARGE SCALE GENOMIC DNA]</scope>
    <source>
        <strain evidence="5">GHG001</strain>
    </source>
</reference>
<dbReference type="Proteomes" id="UP000019377">
    <property type="component" value="Unassembled WGS sequence"/>
</dbReference>
<keyword evidence="3" id="KW-0732">Signal</keyword>
<gene>
    <name evidence="4" type="ORF">PSEUBRA_SCAF8g02225</name>
</gene>
<evidence type="ECO:0000256" key="1">
    <source>
        <dbReference type="SAM" id="MobiDB-lite"/>
    </source>
</evidence>
<feature type="region of interest" description="Disordered" evidence="1">
    <location>
        <begin position="104"/>
        <end position="127"/>
    </location>
</feature>
<feature type="chain" id="PRO_5004732158" evidence="3">
    <location>
        <begin position="24"/>
        <end position="208"/>
    </location>
</feature>
<name>V5E3W6_KALBG</name>
<keyword evidence="2" id="KW-1133">Transmembrane helix</keyword>
<dbReference type="OMA" id="GMRARAM"/>
<feature type="transmembrane region" description="Helical" evidence="2">
    <location>
        <begin position="188"/>
        <end position="207"/>
    </location>
</feature>
<proteinExistence type="predicted"/>
<dbReference type="HOGENOM" id="CLU_119199_0_0_1"/>
<dbReference type="eggNOG" id="ENOG502RDRX">
    <property type="taxonomic scope" value="Eukaryota"/>
</dbReference>
<feature type="compositionally biased region" description="Gly residues" evidence="1">
    <location>
        <begin position="106"/>
        <end position="127"/>
    </location>
</feature>
<accession>V5E3W6</accession>
<sequence>MVSNKAAVLALTLLLAALQPTSAQLGPDGSLTALPTGLPLYQRDGSTITVSTTQFNPALTNQGGTTNSAGTFNVSPLATSTSYEFETVQQTSTFAVGSVNTARATGGSGSGSGSGGSGSGSGGSGGGSSANFGGTIVVTATAPTSTVANTQGASGGSSVQTGSNGLPSLALSNSESNAAPRMVGGEKAVVAALGAMVLTTVFGALVVV</sequence>
<dbReference type="OrthoDB" id="2556728at2759"/>
<keyword evidence="2" id="KW-0812">Transmembrane</keyword>
<dbReference type="EMBL" id="KI545894">
    <property type="protein sequence ID" value="EST04876.1"/>
    <property type="molecule type" value="Genomic_DNA"/>
</dbReference>
<feature type="signal peptide" evidence="3">
    <location>
        <begin position="1"/>
        <end position="23"/>
    </location>
</feature>
<feature type="region of interest" description="Disordered" evidence="1">
    <location>
        <begin position="147"/>
        <end position="172"/>
    </location>
</feature>
<evidence type="ECO:0000256" key="2">
    <source>
        <dbReference type="SAM" id="Phobius"/>
    </source>
</evidence>
<dbReference type="AlphaFoldDB" id="V5E3W6"/>
<evidence type="ECO:0000313" key="5">
    <source>
        <dbReference type="Proteomes" id="UP000019377"/>
    </source>
</evidence>
<feature type="compositionally biased region" description="Polar residues" evidence="1">
    <location>
        <begin position="156"/>
        <end position="165"/>
    </location>
</feature>
<dbReference type="RefSeq" id="XP_016289865.1">
    <property type="nucleotide sequence ID" value="XM_016439518.1"/>
</dbReference>
<evidence type="ECO:0000313" key="4">
    <source>
        <dbReference type="EMBL" id="EST04876.1"/>
    </source>
</evidence>